<protein>
    <submittedName>
        <fullName evidence="1">Uncharacterized protein</fullName>
    </submittedName>
</protein>
<organism evidence="1 2">
    <name type="scientific">Potamilus streckersoni</name>
    <dbReference type="NCBI Taxonomy" id="2493646"/>
    <lineage>
        <taxon>Eukaryota</taxon>
        <taxon>Metazoa</taxon>
        <taxon>Spiralia</taxon>
        <taxon>Lophotrochozoa</taxon>
        <taxon>Mollusca</taxon>
        <taxon>Bivalvia</taxon>
        <taxon>Autobranchia</taxon>
        <taxon>Heteroconchia</taxon>
        <taxon>Palaeoheterodonta</taxon>
        <taxon>Unionida</taxon>
        <taxon>Unionoidea</taxon>
        <taxon>Unionidae</taxon>
        <taxon>Ambleminae</taxon>
        <taxon>Lampsilini</taxon>
        <taxon>Potamilus</taxon>
    </lineage>
</organism>
<dbReference type="EMBL" id="JAEAOA010002352">
    <property type="protein sequence ID" value="KAK3606406.1"/>
    <property type="molecule type" value="Genomic_DNA"/>
</dbReference>
<proteinExistence type="predicted"/>
<keyword evidence="2" id="KW-1185">Reference proteome</keyword>
<evidence type="ECO:0000313" key="1">
    <source>
        <dbReference type="EMBL" id="KAK3606406.1"/>
    </source>
</evidence>
<name>A0AAE0W9I5_9BIVA</name>
<comment type="caution">
    <text evidence="1">The sequence shown here is derived from an EMBL/GenBank/DDBJ whole genome shotgun (WGS) entry which is preliminary data.</text>
</comment>
<reference evidence="1" key="3">
    <citation type="submission" date="2023-05" db="EMBL/GenBank/DDBJ databases">
        <authorList>
            <person name="Smith C.H."/>
        </authorList>
    </citation>
    <scope>NUCLEOTIDE SEQUENCE</scope>
    <source>
        <strain evidence="1">CHS0354</strain>
        <tissue evidence="1">Mantle</tissue>
    </source>
</reference>
<sequence>MGFHKSPVTDVSRLYRGFDQGTRNYNFVRIEDLFMCFQISLANKLSYIFNYLSPSTFTLYLKQIGEHFGQHNVQNVSHISIPQLNFPQALEAFTSQMNNSCLK</sequence>
<reference evidence="1" key="2">
    <citation type="journal article" date="2021" name="Genome Biol. Evol.">
        <title>Developing a high-quality reference genome for a parasitic bivalve with doubly uniparental inheritance (Bivalvia: Unionida).</title>
        <authorList>
            <person name="Smith C.H."/>
        </authorList>
    </citation>
    <scope>NUCLEOTIDE SEQUENCE</scope>
    <source>
        <strain evidence="1">CHS0354</strain>
        <tissue evidence="1">Mantle</tissue>
    </source>
</reference>
<evidence type="ECO:0000313" key="2">
    <source>
        <dbReference type="Proteomes" id="UP001195483"/>
    </source>
</evidence>
<reference evidence="1" key="1">
    <citation type="journal article" date="2021" name="Genome Biol. Evol.">
        <title>A High-Quality Reference Genome for a Parasitic Bivalve with Doubly Uniparental Inheritance (Bivalvia: Unionida).</title>
        <authorList>
            <person name="Smith C.H."/>
        </authorList>
    </citation>
    <scope>NUCLEOTIDE SEQUENCE</scope>
    <source>
        <strain evidence="1">CHS0354</strain>
    </source>
</reference>
<accession>A0AAE0W9I5</accession>
<gene>
    <name evidence="1" type="ORF">CHS0354_042056</name>
</gene>
<dbReference type="AlphaFoldDB" id="A0AAE0W9I5"/>
<dbReference type="Proteomes" id="UP001195483">
    <property type="component" value="Unassembled WGS sequence"/>
</dbReference>